<dbReference type="AlphaFoldDB" id="Q1QXS2"/>
<dbReference type="eggNOG" id="ENOG5033FVK">
    <property type="taxonomic scope" value="Bacteria"/>
</dbReference>
<sequence length="174" mass="19075">MVGVVGCVVTKEGSVVEIFATVVTGVSVFVLGRLIEQFVIKPIHDFREALGQLSYFLLSNQASLTNCNATDDMSNSLKRMGGINIAKMESIPFYGSWELLRFVPKAEDVTEASMLLNLMANDVLHGKNQTHMPSVRIPERVCDSLSKIGEKLGIKTTYVDLPSAPVVRPSAFNR</sequence>
<evidence type="ECO:0000313" key="2">
    <source>
        <dbReference type="Proteomes" id="UP000000239"/>
    </source>
</evidence>
<dbReference type="Proteomes" id="UP000000239">
    <property type="component" value="Chromosome"/>
</dbReference>
<dbReference type="HOGENOM" id="CLU_1537358_0_0_6"/>
<reference evidence="1 2" key="1">
    <citation type="journal article" date="2011" name="Stand. Genomic Sci.">
        <title>Complete genome sequence of the halophilic and highly halotolerant Chromohalobacter salexigens type strain (1H11(T)).</title>
        <authorList>
            <person name="Copeland A."/>
            <person name="O'Connor K."/>
            <person name="Lucas S."/>
            <person name="Lapidus A."/>
            <person name="Berry K.W."/>
            <person name="Detter J.C."/>
            <person name="Del Rio T.G."/>
            <person name="Hammon N."/>
            <person name="Dalin E."/>
            <person name="Tice H."/>
            <person name="Pitluck S."/>
            <person name="Bruce D."/>
            <person name="Goodwin L."/>
            <person name="Han C."/>
            <person name="Tapia R."/>
            <person name="Saunders E."/>
            <person name="Schmutz J."/>
            <person name="Brettin T."/>
            <person name="Larimer F."/>
            <person name="Land M."/>
            <person name="Hauser L."/>
            <person name="Vargas C."/>
            <person name="Nieto J.J."/>
            <person name="Kyrpides N.C."/>
            <person name="Ivanova N."/>
            <person name="Goker M."/>
            <person name="Klenk H.P."/>
            <person name="Csonka L.N."/>
            <person name="Woyke T."/>
        </authorList>
    </citation>
    <scope>NUCLEOTIDE SEQUENCE [LARGE SCALE GENOMIC DNA]</scope>
    <source>
        <strain evidence="2">ATCC BAA-138 / DSM 3043 / CIP 106854 / NCIMB 13768 / 1H11</strain>
    </source>
</reference>
<dbReference type="STRING" id="290398.Csal_1381"/>
<evidence type="ECO:0000313" key="1">
    <source>
        <dbReference type="EMBL" id="ABE58736.1"/>
    </source>
</evidence>
<gene>
    <name evidence="1" type="ordered locus">Csal_1381</name>
</gene>
<proteinExistence type="predicted"/>
<dbReference type="EMBL" id="CP000285">
    <property type="protein sequence ID" value="ABE58736.1"/>
    <property type="molecule type" value="Genomic_DNA"/>
</dbReference>
<keyword evidence="2" id="KW-1185">Reference proteome</keyword>
<organism evidence="1 2">
    <name type="scientific">Chromohalobacter israelensis (strain ATCC BAA-138 / DSM 3043 / CIP 106854 / NCIMB 13768 / 1H11)</name>
    <name type="common">Chromohalobacter salexigens</name>
    <dbReference type="NCBI Taxonomy" id="290398"/>
    <lineage>
        <taxon>Bacteria</taxon>
        <taxon>Pseudomonadati</taxon>
        <taxon>Pseudomonadota</taxon>
        <taxon>Gammaproteobacteria</taxon>
        <taxon>Oceanospirillales</taxon>
        <taxon>Halomonadaceae</taxon>
        <taxon>Chromohalobacter</taxon>
    </lineage>
</organism>
<protein>
    <submittedName>
        <fullName evidence="1">Uncharacterized protein</fullName>
    </submittedName>
</protein>
<accession>Q1QXS2</accession>
<name>Q1QXS2_CHRI1</name>
<dbReference type="KEGG" id="csa:Csal_1381"/>